<feature type="chain" id="PRO_5029661437" description="S-locus glycoprotein domain-containing protein" evidence="3">
    <location>
        <begin position="24"/>
        <end position="168"/>
    </location>
</feature>
<evidence type="ECO:0000259" key="4">
    <source>
        <dbReference type="Pfam" id="PF00954"/>
    </source>
</evidence>
<dbReference type="Pfam" id="PF00954">
    <property type="entry name" value="S_locus_glycop"/>
    <property type="match status" value="1"/>
</dbReference>
<dbReference type="InterPro" id="IPR036426">
    <property type="entry name" value="Bulb-type_lectin_dom_sf"/>
</dbReference>
<evidence type="ECO:0000313" key="5">
    <source>
        <dbReference type="EnsemblPlants" id="QL08p015182:mrna"/>
    </source>
</evidence>
<dbReference type="PANTHER" id="PTHR32444">
    <property type="entry name" value="BULB-TYPE LECTIN DOMAIN-CONTAINING PROTEIN"/>
    <property type="match status" value="1"/>
</dbReference>
<dbReference type="Proteomes" id="UP000594261">
    <property type="component" value="Chromosome 8"/>
</dbReference>
<dbReference type="Gene3D" id="2.90.10.10">
    <property type="entry name" value="Bulb-type lectin domain"/>
    <property type="match status" value="1"/>
</dbReference>
<dbReference type="GO" id="GO:0048544">
    <property type="term" value="P:recognition of pollen"/>
    <property type="evidence" value="ECO:0007669"/>
    <property type="project" value="InterPro"/>
</dbReference>
<dbReference type="InParanoid" id="A0A7N2MA25"/>
<sequence>MDIFAFVYLSSSLLFFYFVFSDAADSITQFQSLSDGTTLVSKDGSFALGFFSPGMKLGWDLRTDLDRYLFAWKSSDDPSPGNLTWGIELHNYPELVLKKGSEKYFRSCPWNGQFFSGIPELKGTTVYNFNFVSNKGEVYFSFDMIRKSVISRAVLSQSQYERYMWVED</sequence>
<evidence type="ECO:0000256" key="1">
    <source>
        <dbReference type="ARBA" id="ARBA00022729"/>
    </source>
</evidence>
<keyword evidence="6" id="KW-1185">Reference proteome</keyword>
<name>A0A7N2MA25_QUELO</name>
<proteinExistence type="predicted"/>
<evidence type="ECO:0000313" key="6">
    <source>
        <dbReference type="Proteomes" id="UP000594261"/>
    </source>
</evidence>
<dbReference type="EnsemblPlants" id="QL08p015182:mrna">
    <property type="protein sequence ID" value="QL08p015182:mrna"/>
    <property type="gene ID" value="QL08p015182"/>
</dbReference>
<evidence type="ECO:0000256" key="2">
    <source>
        <dbReference type="ARBA" id="ARBA00023157"/>
    </source>
</evidence>
<organism evidence="5 6">
    <name type="scientific">Quercus lobata</name>
    <name type="common">Valley oak</name>
    <dbReference type="NCBI Taxonomy" id="97700"/>
    <lineage>
        <taxon>Eukaryota</taxon>
        <taxon>Viridiplantae</taxon>
        <taxon>Streptophyta</taxon>
        <taxon>Embryophyta</taxon>
        <taxon>Tracheophyta</taxon>
        <taxon>Spermatophyta</taxon>
        <taxon>Magnoliopsida</taxon>
        <taxon>eudicotyledons</taxon>
        <taxon>Gunneridae</taxon>
        <taxon>Pentapetalae</taxon>
        <taxon>rosids</taxon>
        <taxon>fabids</taxon>
        <taxon>Fagales</taxon>
        <taxon>Fagaceae</taxon>
        <taxon>Quercus</taxon>
    </lineage>
</organism>
<dbReference type="AlphaFoldDB" id="A0A7N2MA25"/>
<dbReference type="Gramene" id="QL08p015182:mrna">
    <property type="protein sequence ID" value="QL08p015182:mrna"/>
    <property type="gene ID" value="QL08p015182"/>
</dbReference>
<reference evidence="5 6" key="1">
    <citation type="journal article" date="2016" name="G3 (Bethesda)">
        <title>First Draft Assembly and Annotation of the Genome of a California Endemic Oak Quercus lobata Nee (Fagaceae).</title>
        <authorList>
            <person name="Sork V.L."/>
            <person name="Fitz-Gibbon S.T."/>
            <person name="Puiu D."/>
            <person name="Crepeau M."/>
            <person name="Gugger P.F."/>
            <person name="Sherman R."/>
            <person name="Stevens K."/>
            <person name="Langley C.H."/>
            <person name="Pellegrini M."/>
            <person name="Salzberg S.L."/>
        </authorList>
    </citation>
    <scope>NUCLEOTIDE SEQUENCE [LARGE SCALE GENOMIC DNA]</scope>
    <source>
        <strain evidence="5 6">cv. SW786</strain>
    </source>
</reference>
<dbReference type="PANTHER" id="PTHR32444:SF183">
    <property type="entry name" value="APPLE DOMAIN-CONTAINING PROTEIN"/>
    <property type="match status" value="1"/>
</dbReference>
<feature type="signal peptide" evidence="3">
    <location>
        <begin position="1"/>
        <end position="23"/>
    </location>
</feature>
<feature type="domain" description="S-locus glycoprotein" evidence="4">
    <location>
        <begin position="105"/>
        <end position="167"/>
    </location>
</feature>
<protein>
    <recommendedName>
        <fullName evidence="4">S-locus glycoprotein domain-containing protein</fullName>
    </recommendedName>
</protein>
<dbReference type="EMBL" id="LRBV02000008">
    <property type="status" value="NOT_ANNOTATED_CDS"/>
    <property type="molecule type" value="Genomic_DNA"/>
</dbReference>
<keyword evidence="2" id="KW-1015">Disulfide bond</keyword>
<accession>A0A7N2MA25</accession>
<keyword evidence="1 3" id="KW-0732">Signal</keyword>
<reference evidence="5" key="2">
    <citation type="submission" date="2021-01" db="UniProtKB">
        <authorList>
            <consortium name="EnsemblPlants"/>
        </authorList>
    </citation>
    <scope>IDENTIFICATION</scope>
</reference>
<evidence type="ECO:0000256" key="3">
    <source>
        <dbReference type="SAM" id="SignalP"/>
    </source>
</evidence>
<dbReference type="InterPro" id="IPR000858">
    <property type="entry name" value="S_locus_glycoprot_dom"/>
</dbReference>